<accession>A0A6A6T3P0</accession>
<dbReference type="Proteomes" id="UP000799324">
    <property type="component" value="Unassembled WGS sequence"/>
</dbReference>
<evidence type="ECO:0000259" key="1">
    <source>
        <dbReference type="PROSITE" id="PS50181"/>
    </source>
</evidence>
<gene>
    <name evidence="2" type="ORF">K491DRAFT_680487</name>
</gene>
<dbReference type="EMBL" id="MU004380">
    <property type="protein sequence ID" value="KAF2653513.1"/>
    <property type="molecule type" value="Genomic_DNA"/>
</dbReference>
<protein>
    <recommendedName>
        <fullName evidence="1">F-box domain-containing protein</fullName>
    </recommendedName>
</protein>
<evidence type="ECO:0000313" key="3">
    <source>
        <dbReference type="Proteomes" id="UP000799324"/>
    </source>
</evidence>
<dbReference type="AlphaFoldDB" id="A0A6A6T3P0"/>
<dbReference type="PROSITE" id="PS50181">
    <property type="entry name" value="FBOX"/>
    <property type="match status" value="1"/>
</dbReference>
<feature type="domain" description="F-box" evidence="1">
    <location>
        <begin position="1"/>
        <end position="47"/>
    </location>
</feature>
<reference evidence="2" key="1">
    <citation type="journal article" date="2020" name="Stud. Mycol.">
        <title>101 Dothideomycetes genomes: a test case for predicting lifestyles and emergence of pathogens.</title>
        <authorList>
            <person name="Haridas S."/>
            <person name="Albert R."/>
            <person name="Binder M."/>
            <person name="Bloem J."/>
            <person name="Labutti K."/>
            <person name="Salamov A."/>
            <person name="Andreopoulos B."/>
            <person name="Baker S."/>
            <person name="Barry K."/>
            <person name="Bills G."/>
            <person name="Bluhm B."/>
            <person name="Cannon C."/>
            <person name="Castanera R."/>
            <person name="Culley D."/>
            <person name="Daum C."/>
            <person name="Ezra D."/>
            <person name="Gonzalez J."/>
            <person name="Henrissat B."/>
            <person name="Kuo A."/>
            <person name="Liang C."/>
            <person name="Lipzen A."/>
            <person name="Lutzoni F."/>
            <person name="Magnuson J."/>
            <person name="Mondo S."/>
            <person name="Nolan M."/>
            <person name="Ohm R."/>
            <person name="Pangilinan J."/>
            <person name="Park H.-J."/>
            <person name="Ramirez L."/>
            <person name="Alfaro M."/>
            <person name="Sun H."/>
            <person name="Tritt A."/>
            <person name="Yoshinaga Y."/>
            <person name="Zwiers L.-H."/>
            <person name="Turgeon B."/>
            <person name="Goodwin S."/>
            <person name="Spatafora J."/>
            <person name="Crous P."/>
            <person name="Grigoriev I."/>
        </authorList>
    </citation>
    <scope>NUCLEOTIDE SEQUENCE</scope>
    <source>
        <strain evidence="2">CBS 122681</strain>
    </source>
</reference>
<keyword evidence="3" id="KW-1185">Reference proteome</keyword>
<dbReference type="InterPro" id="IPR001810">
    <property type="entry name" value="F-box_dom"/>
</dbReference>
<dbReference type="SUPFAM" id="SSF81383">
    <property type="entry name" value="F-box domain"/>
    <property type="match status" value="1"/>
</dbReference>
<dbReference type="OrthoDB" id="3750626at2759"/>
<dbReference type="InterPro" id="IPR036047">
    <property type="entry name" value="F-box-like_dom_sf"/>
</dbReference>
<proteinExistence type="predicted"/>
<evidence type="ECO:0000313" key="2">
    <source>
        <dbReference type="EMBL" id="KAF2653513.1"/>
    </source>
</evidence>
<name>A0A6A6T3P0_9PLEO</name>
<organism evidence="2 3">
    <name type="scientific">Lophiostoma macrostomum CBS 122681</name>
    <dbReference type="NCBI Taxonomy" id="1314788"/>
    <lineage>
        <taxon>Eukaryota</taxon>
        <taxon>Fungi</taxon>
        <taxon>Dikarya</taxon>
        <taxon>Ascomycota</taxon>
        <taxon>Pezizomycotina</taxon>
        <taxon>Dothideomycetes</taxon>
        <taxon>Pleosporomycetidae</taxon>
        <taxon>Pleosporales</taxon>
        <taxon>Lophiostomataceae</taxon>
        <taxon>Lophiostoma</taxon>
    </lineage>
</organism>
<sequence length="506" mass="57066">MTRLLDLPDEILLMMGGHLSPHSLKQLALVSRRLRGPAQEALHYDPVAGAYIIVNETMPLVDKFTYARRARMSILRLARTLLAQPELAAKVHGLHLIIPSIISDFSDWSFHQQISSQLPSLQEHAVERVQTFDLDTSRWEDALDRGHTAAWASLLIALAPNLKRLSLDIEAESWNDFFHPVFGPGEAKTNTLAVIPGFNSVEKLSLSTKLINLDEGWLCFPSLKTFDIARACEVVRTEPQTTNYGVESLRLTSTLGAFTHLWIHNDHVDNATKSHVIAGTSMVKILDLHLTEAVPYMEWKTHWDESMEDYIGFEGHDLDYTGTSTTGEWTRRISGGPLVPGCSYEYLFGRLDTVAAQLEKLSITLTLYREIPDLTMNYGDPRFGAHLHKFTVLRYLEIPEQAIHRYTTSSGRLVTALPPKLEELHINYPSEDAATMINDIVTGYNSAPYLRNVYINTRTNPNPVRSTSILILDMLAWDEIAKTGMKVHFDASKEEMETWAKVEGDQ</sequence>